<evidence type="ECO:0000256" key="2">
    <source>
        <dbReference type="ARBA" id="ARBA00022857"/>
    </source>
</evidence>
<accession>A0A427YPN0</accession>
<dbReference type="PANTHER" id="PTHR42748">
    <property type="entry name" value="NITROGEN METABOLITE REPRESSION PROTEIN NMRA FAMILY MEMBER"/>
    <property type="match status" value="1"/>
</dbReference>
<dbReference type="EMBL" id="RSCD01000004">
    <property type="protein sequence ID" value="RSH93074.1"/>
    <property type="molecule type" value="Genomic_DNA"/>
</dbReference>
<keyword evidence="6" id="KW-1185">Reference proteome</keyword>
<evidence type="ECO:0000313" key="6">
    <source>
        <dbReference type="Proteomes" id="UP000279259"/>
    </source>
</evidence>
<reference evidence="5 6" key="1">
    <citation type="submission" date="2018-11" db="EMBL/GenBank/DDBJ databases">
        <title>Genome sequence of Saitozyma podzolica DSM 27192.</title>
        <authorList>
            <person name="Aliyu H."/>
            <person name="Gorte O."/>
            <person name="Ochsenreither K."/>
        </authorList>
    </citation>
    <scope>NUCLEOTIDE SEQUENCE [LARGE SCALE GENOMIC DNA]</scope>
    <source>
        <strain evidence="5 6">DSM 27192</strain>
    </source>
</reference>
<dbReference type="InterPro" id="IPR051164">
    <property type="entry name" value="NmrA-like_oxidored"/>
</dbReference>
<dbReference type="AlphaFoldDB" id="A0A427YPN0"/>
<dbReference type="Pfam" id="PF05368">
    <property type="entry name" value="NmrA"/>
    <property type="match status" value="1"/>
</dbReference>
<feature type="domain" description="NmrA-like" evidence="4">
    <location>
        <begin position="31"/>
        <end position="286"/>
    </location>
</feature>
<dbReference type="GO" id="GO:0005634">
    <property type="term" value="C:nucleus"/>
    <property type="evidence" value="ECO:0007669"/>
    <property type="project" value="TreeGrafter"/>
</dbReference>
<dbReference type="PANTHER" id="PTHR42748:SF30">
    <property type="entry name" value="NMRA-LIKE DOMAIN-CONTAINING PROTEIN"/>
    <property type="match status" value="1"/>
</dbReference>
<comment type="similarity">
    <text evidence="1">Belongs to the NmrA-type oxidoreductase family.</text>
</comment>
<dbReference type="OrthoDB" id="300709at2759"/>
<dbReference type="Proteomes" id="UP000279259">
    <property type="component" value="Unassembled WGS sequence"/>
</dbReference>
<keyword evidence="3" id="KW-0560">Oxidoreductase</keyword>
<dbReference type="STRING" id="1890683.A0A427YPN0"/>
<dbReference type="Gene3D" id="3.90.25.10">
    <property type="entry name" value="UDP-galactose 4-epimerase, domain 1"/>
    <property type="match status" value="1"/>
</dbReference>
<name>A0A427YPN0_9TREE</name>
<organism evidence="5 6">
    <name type="scientific">Saitozyma podzolica</name>
    <dbReference type="NCBI Taxonomy" id="1890683"/>
    <lineage>
        <taxon>Eukaryota</taxon>
        <taxon>Fungi</taxon>
        <taxon>Dikarya</taxon>
        <taxon>Basidiomycota</taxon>
        <taxon>Agaricomycotina</taxon>
        <taxon>Tremellomycetes</taxon>
        <taxon>Tremellales</taxon>
        <taxon>Trimorphomycetaceae</taxon>
        <taxon>Saitozyma</taxon>
    </lineage>
</organism>
<evidence type="ECO:0000256" key="3">
    <source>
        <dbReference type="ARBA" id="ARBA00023002"/>
    </source>
</evidence>
<dbReference type="Gene3D" id="3.40.50.720">
    <property type="entry name" value="NAD(P)-binding Rossmann-like Domain"/>
    <property type="match status" value="1"/>
</dbReference>
<dbReference type="InterPro" id="IPR036291">
    <property type="entry name" value="NAD(P)-bd_dom_sf"/>
</dbReference>
<keyword evidence="2" id="KW-0521">NADP</keyword>
<protein>
    <recommendedName>
        <fullName evidence="4">NmrA-like domain-containing protein</fullName>
    </recommendedName>
</protein>
<evidence type="ECO:0000256" key="1">
    <source>
        <dbReference type="ARBA" id="ARBA00006328"/>
    </source>
</evidence>
<dbReference type="InterPro" id="IPR008030">
    <property type="entry name" value="NmrA-like"/>
</dbReference>
<dbReference type="SUPFAM" id="SSF51735">
    <property type="entry name" value="NAD(P)-binding Rossmann-fold domains"/>
    <property type="match status" value="1"/>
</dbReference>
<dbReference type="GO" id="GO:0016491">
    <property type="term" value="F:oxidoreductase activity"/>
    <property type="evidence" value="ECO:0007669"/>
    <property type="project" value="UniProtKB-KW"/>
</dbReference>
<proteinExistence type="inferred from homology"/>
<gene>
    <name evidence="5" type="ORF">EHS25_007427</name>
</gene>
<sequence length="342" mass="37608">MASLVPALDRLLGPLAPGRQAARSAPKPLSIVVFAASGDQGRSACHSLVADGGFVVTGITEEPFGEVAVALKHEGVKIVKGKMDDPGSYTPYLEGMDGAFVNADFLNSFHHLGPNLPKALTLEIKQSIQAVEACGRAGIKHVVYSALDDLPEEVEVPHCASKAAVVKHIRTSSLPATILYPSHPFSDLIAWDLLRERPRFDGQGSGGPKWYVLAVPAPDECEIPGYAVEQIGDWVKVAFQKPGKWIGQDMKVCGEILSVEEMAKHLSKISKKQVETLHLTKEEFYQPKHRARVGDAMWAQYRACLEDQFVRDESKSEAIVPHQWRFVQWAGQSKDVHRILEF</sequence>
<evidence type="ECO:0000259" key="4">
    <source>
        <dbReference type="Pfam" id="PF05368"/>
    </source>
</evidence>
<evidence type="ECO:0000313" key="5">
    <source>
        <dbReference type="EMBL" id="RSH93074.1"/>
    </source>
</evidence>
<comment type="caution">
    <text evidence="5">The sequence shown here is derived from an EMBL/GenBank/DDBJ whole genome shotgun (WGS) entry which is preliminary data.</text>
</comment>